<feature type="transmembrane region" description="Helical" evidence="1">
    <location>
        <begin position="92"/>
        <end position="113"/>
    </location>
</feature>
<feature type="transmembrane region" description="Helical" evidence="1">
    <location>
        <begin position="276"/>
        <end position="296"/>
    </location>
</feature>
<dbReference type="GO" id="GO:0016747">
    <property type="term" value="F:acyltransferase activity, transferring groups other than amino-acyl groups"/>
    <property type="evidence" value="ECO:0007669"/>
    <property type="project" value="InterPro"/>
</dbReference>
<feature type="transmembrane region" description="Helical" evidence="1">
    <location>
        <begin position="174"/>
        <end position="196"/>
    </location>
</feature>
<gene>
    <name evidence="3" type="ORF">E7101_05575</name>
</gene>
<dbReference type="Pfam" id="PF01757">
    <property type="entry name" value="Acyl_transf_3"/>
    <property type="match status" value="1"/>
</dbReference>
<name>A0A9D5NZK7_XYLRU</name>
<feature type="transmembrane region" description="Helical" evidence="1">
    <location>
        <begin position="125"/>
        <end position="154"/>
    </location>
</feature>
<dbReference type="Proteomes" id="UP000806522">
    <property type="component" value="Unassembled WGS sequence"/>
</dbReference>
<keyword evidence="1" id="KW-0472">Membrane</keyword>
<feature type="transmembrane region" description="Helical" evidence="1">
    <location>
        <begin position="57"/>
        <end position="80"/>
    </location>
</feature>
<keyword evidence="1" id="KW-0812">Transmembrane</keyword>
<proteinExistence type="predicted"/>
<evidence type="ECO:0000259" key="2">
    <source>
        <dbReference type="Pfam" id="PF01757"/>
    </source>
</evidence>
<dbReference type="AlphaFoldDB" id="A0A9D5NZK7"/>
<feature type="transmembrane region" description="Helical" evidence="1">
    <location>
        <begin position="208"/>
        <end position="229"/>
    </location>
</feature>
<keyword evidence="3" id="KW-0012">Acyltransferase</keyword>
<evidence type="ECO:0000256" key="1">
    <source>
        <dbReference type="SAM" id="Phobius"/>
    </source>
</evidence>
<dbReference type="EMBL" id="SUYC01000005">
    <property type="protein sequence ID" value="MBE6270405.1"/>
    <property type="molecule type" value="Genomic_DNA"/>
</dbReference>
<dbReference type="InterPro" id="IPR002656">
    <property type="entry name" value="Acyl_transf_3_dom"/>
</dbReference>
<accession>A0A9D5NZK7</accession>
<protein>
    <submittedName>
        <fullName evidence="3">Acyltransferase</fullName>
    </submittedName>
</protein>
<comment type="caution">
    <text evidence="3">The sequence shown here is derived from an EMBL/GenBank/DDBJ whole genome shotgun (WGS) entry which is preliminary data.</text>
</comment>
<feature type="transmembrane region" description="Helical" evidence="1">
    <location>
        <begin position="32"/>
        <end position="51"/>
    </location>
</feature>
<evidence type="ECO:0000313" key="3">
    <source>
        <dbReference type="EMBL" id="MBE6270405.1"/>
    </source>
</evidence>
<reference evidence="3" key="1">
    <citation type="submission" date="2019-04" db="EMBL/GenBank/DDBJ databases">
        <title>Evolution of Biomass-Degrading Anaerobic Consortia Revealed by Metagenomics.</title>
        <authorList>
            <person name="Peng X."/>
        </authorList>
    </citation>
    <scope>NUCLEOTIDE SEQUENCE</scope>
    <source>
        <strain evidence="3">SIG140</strain>
    </source>
</reference>
<evidence type="ECO:0000313" key="4">
    <source>
        <dbReference type="Proteomes" id="UP000806522"/>
    </source>
</evidence>
<keyword evidence="1" id="KW-1133">Transmembrane helix</keyword>
<feature type="domain" description="Acyltransferase 3" evidence="2">
    <location>
        <begin position="1"/>
        <end position="293"/>
    </location>
</feature>
<sequence>MLMVLNLHSFWGFNYGSGIWQALDFFRESTSICAVDCFILISGYFCIKWKFRSFFNLIFQIFFYSVGLYLVVVGLGIVDWSLKEFIIRFGCLFTRSWGFAITFVLLYFCSPVLNAFADRSSSRELLLYIIVFFIVINFVSIPRFDLFTYALVYLVGRWLRKMNVADLKFPSGKAYWIVTVLIFVIVYVLCFCVLHFTKSNVLKWPFGIIGYNYAAPLVILQAVSLFMFFARLRFKSNFINWCAASSFAIYLIHMHPTIKQIGYYAFTKSLYEQPPFLHVVALVAFILAVFFACIFIDKIRIAISNVCFLMVESLLKHVPVKIFKIETYLPSSMAVLISK</sequence>
<organism evidence="3 4">
    <name type="scientific">Xylanibacter ruminicola</name>
    <name type="common">Prevotella ruminicola</name>
    <dbReference type="NCBI Taxonomy" id="839"/>
    <lineage>
        <taxon>Bacteria</taxon>
        <taxon>Pseudomonadati</taxon>
        <taxon>Bacteroidota</taxon>
        <taxon>Bacteroidia</taxon>
        <taxon>Bacteroidales</taxon>
        <taxon>Prevotellaceae</taxon>
        <taxon>Xylanibacter</taxon>
    </lineage>
</organism>
<keyword evidence="3" id="KW-0808">Transferase</keyword>